<protein>
    <submittedName>
        <fullName evidence="1">Uncharacterized protein</fullName>
    </submittedName>
</protein>
<evidence type="ECO:0000313" key="1">
    <source>
        <dbReference type="EMBL" id="GGX82262.1"/>
    </source>
</evidence>
<dbReference type="AlphaFoldDB" id="A0A918U1R4"/>
<reference evidence="1" key="2">
    <citation type="submission" date="2020-09" db="EMBL/GenBank/DDBJ databases">
        <authorList>
            <person name="Sun Q."/>
            <person name="Ohkuma M."/>
        </authorList>
    </citation>
    <scope>NUCLEOTIDE SEQUENCE</scope>
    <source>
        <strain evidence="1">JCM 4956</strain>
    </source>
</reference>
<reference evidence="1" key="1">
    <citation type="journal article" date="2014" name="Int. J. Syst. Evol. Microbiol.">
        <title>Complete genome sequence of Corynebacterium casei LMG S-19264T (=DSM 44701T), isolated from a smear-ripened cheese.</title>
        <authorList>
            <consortium name="US DOE Joint Genome Institute (JGI-PGF)"/>
            <person name="Walter F."/>
            <person name="Albersmeier A."/>
            <person name="Kalinowski J."/>
            <person name="Ruckert C."/>
        </authorList>
    </citation>
    <scope>NUCLEOTIDE SEQUENCE</scope>
    <source>
        <strain evidence="1">JCM 4956</strain>
    </source>
</reference>
<evidence type="ECO:0000313" key="2">
    <source>
        <dbReference type="Proteomes" id="UP000645555"/>
    </source>
</evidence>
<accession>A0A918U1R4</accession>
<dbReference type="InterPro" id="IPR025851">
    <property type="entry name" value="SUKH-4"/>
</dbReference>
<name>A0A918U1R4_9ACTN</name>
<organism evidence="1 2">
    <name type="scientific">Streptomyces fructofermentans</name>
    <dbReference type="NCBI Taxonomy" id="152141"/>
    <lineage>
        <taxon>Bacteria</taxon>
        <taxon>Bacillati</taxon>
        <taxon>Actinomycetota</taxon>
        <taxon>Actinomycetes</taxon>
        <taxon>Kitasatosporales</taxon>
        <taxon>Streptomycetaceae</taxon>
        <taxon>Streptomyces</taxon>
    </lineage>
</organism>
<keyword evidence="2" id="KW-1185">Reference proteome</keyword>
<dbReference type="RefSeq" id="WP_190038479.1">
    <property type="nucleotide sequence ID" value="NZ_BMWD01000024.1"/>
</dbReference>
<gene>
    <name evidence="1" type="ORF">GCM10010515_57200</name>
</gene>
<dbReference type="Proteomes" id="UP000645555">
    <property type="component" value="Unassembled WGS sequence"/>
</dbReference>
<dbReference type="EMBL" id="BMWD01000024">
    <property type="protein sequence ID" value="GGX82262.1"/>
    <property type="molecule type" value="Genomic_DNA"/>
</dbReference>
<proteinExistence type="predicted"/>
<dbReference type="Pfam" id="PF14435">
    <property type="entry name" value="SUKH-4"/>
    <property type="match status" value="1"/>
</dbReference>
<sequence length="218" mass="23452">MNLAEARAEILRILAADLGELIEGESPTAAPPIALTSWEIPEGDREALGAYGLPGQRSDELMGVVGEFQDGAAPALGHATTRFYRIGSFGSATLGSMTGRGSVFTMPTKAPSHPQLAHLNASDQKEALVNSSLSIFVDCAWRWHRLVGVLAEQEVAAGQAEVAAWRAAKDESERVAIPDFRGARLELSRMVHKDFVRRDPGAISPDDSFWSEVILDVS</sequence>
<comment type="caution">
    <text evidence="1">The sequence shown here is derived from an EMBL/GenBank/DDBJ whole genome shotgun (WGS) entry which is preliminary data.</text>
</comment>